<feature type="domain" description="ERAP1-like C-terminal" evidence="9">
    <location>
        <begin position="695"/>
        <end position="896"/>
    </location>
</feature>
<dbReference type="InterPro" id="IPR042097">
    <property type="entry name" value="Aminopeptidase_N-like_N_sf"/>
</dbReference>
<dbReference type="InterPro" id="IPR024571">
    <property type="entry name" value="ERAP1-like_C_dom"/>
</dbReference>
<dbReference type="InterPro" id="IPR014782">
    <property type="entry name" value="Peptidase_M1_dom"/>
</dbReference>
<dbReference type="Gene3D" id="2.60.40.1730">
    <property type="entry name" value="tricorn interacting facor f3 domain"/>
    <property type="match status" value="1"/>
</dbReference>
<dbReference type="EMBL" id="OU015566">
    <property type="protein sequence ID" value="CAG5101919.1"/>
    <property type="molecule type" value="Genomic_DNA"/>
</dbReference>
<evidence type="ECO:0000259" key="9">
    <source>
        <dbReference type="Pfam" id="PF11838"/>
    </source>
</evidence>
<dbReference type="InterPro" id="IPR050344">
    <property type="entry name" value="Peptidase_M1_aminopeptidases"/>
</dbReference>
<evidence type="ECO:0000313" key="12">
    <source>
        <dbReference type="Proteomes" id="UP001158576"/>
    </source>
</evidence>
<gene>
    <name evidence="11" type="ORF">OKIOD_LOCUS8825</name>
</gene>
<dbReference type="InterPro" id="IPR001930">
    <property type="entry name" value="Peptidase_M1"/>
</dbReference>
<reference evidence="11 12" key="1">
    <citation type="submission" date="2021-04" db="EMBL/GenBank/DDBJ databases">
        <authorList>
            <person name="Bliznina A."/>
        </authorList>
    </citation>
    <scope>NUCLEOTIDE SEQUENCE [LARGE SCALE GENOMIC DNA]</scope>
</reference>
<protein>
    <recommendedName>
        <fullName evidence="7">Aminopeptidase</fullName>
        <ecNumber evidence="7">3.4.11.-</ecNumber>
    </recommendedName>
</protein>
<name>A0ABN7SNS5_OIKDI</name>
<dbReference type="Gene3D" id="2.60.40.1910">
    <property type="match status" value="1"/>
</dbReference>
<comment type="cofactor">
    <cofactor evidence="7">
        <name>Zn(2+)</name>
        <dbReference type="ChEBI" id="CHEBI:29105"/>
    </cofactor>
    <text evidence="7">Binds 1 zinc ion per subunit.</text>
</comment>
<feature type="domain" description="Peptidase M1 membrane alanine aminopeptidase" evidence="8">
    <location>
        <begin position="282"/>
        <end position="486"/>
    </location>
</feature>
<dbReference type="InterPro" id="IPR034016">
    <property type="entry name" value="M1_APN-typ"/>
</dbReference>
<feature type="domain" description="Aminopeptidase N-like N-terminal" evidence="10">
    <location>
        <begin position="29"/>
        <end position="227"/>
    </location>
</feature>
<comment type="similarity">
    <text evidence="1 7">Belongs to the peptidase M1 family.</text>
</comment>
<keyword evidence="5 7" id="KW-0862">Zinc</keyword>
<sequence>MKLSPAIFAALEVASAQRDPWRLPTTLDPLHYNIRIKAYLDPEDQGEDNDTINFPANTQQHFDASARIKMNCTEPTSEIILNSLYLDFDAGQTSLKRGNADVKINSVVFDNDLEQINEEIDLSIDYRGYLQPNNFGFYISYYENEGVRNYVASSQMQGPYARRVFPGFDEPGFKAEYSVTMEYQQKMPWSNLDYYPLSNMPYKGQAACNGNWCTQEFEKTVKMSSYLTAFAIVDFGSLIGEKDQLMSATGTDNPMWFPAISTERVTDQFGSVLRSYKDMGVEKADQIALPDFNAGAMENWGLVTYREQSLLYDMNRDRFDRKFYVANVVSHEMAHMWFGDFVTCQFWDELWLNEAFATFISYVGLEENRDSNNSVRESLKWNDDSSVGTWDLSRSFIANRYPAALQHDQTTSSNPIVNIENNNGKVEGHPQAGSSNIIYSKGGIILKNIRCFLGDEVFFGGLQDYLEKFKYSNPDSYDLTQAWEDKRKSVGKDTESEKYDESICDGIGFNQKSGVLMSGKTVGEHWDPWLRQMGYPFLTVSYSDDSSKAGINVEQKRFLNNPDDDASNPPSKLNYKWPIPLQTAFKTNGAIKYMATWIENGSIDFAETSDIDFAIVNADYVSFFRTKYDGQILEDLLNVLSVDHTEVPSFSRANFVADYFAFAENKPLTGVDITDTFEYTSFMAEETDFVVWKISLVQKYYDNFGYSVDLSKIVDMDREAMNLALLMSCQYGNADCLANSKSLIEKYDGSLQNEPDRDQKLTAYCYGIQESGQGEWDKLWASYATEQNANELYSIRYGLACSKDPATIKNWLQLIKGDDIRTQDKHTAINQVSGTEVGRDLVWEFIEEEWQWIKDKTLQESWTRASSIISTCTSTFSTAELKQKVAAFRSAKSADIKQMGLEGTFDNVMTTIDKNIKWREENEQNIVNWINENGNAGGDSGDAAAMAASVFFVLASILL</sequence>
<evidence type="ECO:0000313" key="11">
    <source>
        <dbReference type="EMBL" id="CAG5101919.1"/>
    </source>
</evidence>
<dbReference type="PANTHER" id="PTHR11533">
    <property type="entry name" value="PROTEASE M1 ZINC METALLOPROTEASE"/>
    <property type="match status" value="1"/>
</dbReference>
<evidence type="ECO:0000256" key="6">
    <source>
        <dbReference type="ARBA" id="ARBA00023049"/>
    </source>
</evidence>
<accession>A0ABN7SNS5</accession>
<dbReference type="CDD" id="cd09601">
    <property type="entry name" value="M1_APN-Q_like"/>
    <property type="match status" value="1"/>
</dbReference>
<dbReference type="Proteomes" id="UP001158576">
    <property type="component" value="Chromosome 1"/>
</dbReference>
<keyword evidence="2 7" id="KW-0645">Protease</keyword>
<proteinExistence type="inferred from homology"/>
<dbReference type="SUPFAM" id="SSF55486">
    <property type="entry name" value="Metalloproteases ('zincins'), catalytic domain"/>
    <property type="match status" value="1"/>
</dbReference>
<dbReference type="Gene3D" id="1.25.50.20">
    <property type="match status" value="1"/>
</dbReference>
<dbReference type="Gene3D" id="1.10.390.10">
    <property type="entry name" value="Neutral Protease Domain 2"/>
    <property type="match status" value="1"/>
</dbReference>
<keyword evidence="7" id="KW-0031">Aminopeptidase</keyword>
<keyword evidence="4 7" id="KW-0378">Hydrolase</keyword>
<dbReference type="SUPFAM" id="SSF63737">
    <property type="entry name" value="Leukotriene A4 hydrolase N-terminal domain"/>
    <property type="match status" value="1"/>
</dbReference>
<dbReference type="PRINTS" id="PR00756">
    <property type="entry name" value="ALADIPTASE"/>
</dbReference>
<dbReference type="InterPro" id="IPR045357">
    <property type="entry name" value="Aminopeptidase_N-like_N"/>
</dbReference>
<dbReference type="Pfam" id="PF11838">
    <property type="entry name" value="ERAP1_C"/>
    <property type="match status" value="1"/>
</dbReference>
<evidence type="ECO:0000259" key="10">
    <source>
        <dbReference type="Pfam" id="PF17900"/>
    </source>
</evidence>
<evidence type="ECO:0000256" key="2">
    <source>
        <dbReference type="ARBA" id="ARBA00022670"/>
    </source>
</evidence>
<keyword evidence="3 7" id="KW-0479">Metal-binding</keyword>
<evidence type="ECO:0000259" key="8">
    <source>
        <dbReference type="Pfam" id="PF01433"/>
    </source>
</evidence>
<evidence type="ECO:0000256" key="4">
    <source>
        <dbReference type="ARBA" id="ARBA00022801"/>
    </source>
</evidence>
<keyword evidence="12" id="KW-1185">Reference proteome</keyword>
<dbReference type="Pfam" id="PF17900">
    <property type="entry name" value="Peptidase_M1_N"/>
    <property type="match status" value="1"/>
</dbReference>
<evidence type="ECO:0000256" key="3">
    <source>
        <dbReference type="ARBA" id="ARBA00022723"/>
    </source>
</evidence>
<dbReference type="PANTHER" id="PTHR11533:SF301">
    <property type="entry name" value="AMINOPEPTIDASE"/>
    <property type="match status" value="1"/>
</dbReference>
<organism evidence="11 12">
    <name type="scientific">Oikopleura dioica</name>
    <name type="common">Tunicate</name>
    <dbReference type="NCBI Taxonomy" id="34765"/>
    <lineage>
        <taxon>Eukaryota</taxon>
        <taxon>Metazoa</taxon>
        <taxon>Chordata</taxon>
        <taxon>Tunicata</taxon>
        <taxon>Appendicularia</taxon>
        <taxon>Copelata</taxon>
        <taxon>Oikopleuridae</taxon>
        <taxon>Oikopleura</taxon>
    </lineage>
</organism>
<dbReference type="EC" id="3.4.11.-" evidence="7"/>
<keyword evidence="6 7" id="KW-0482">Metalloprotease</keyword>
<dbReference type="Pfam" id="PF01433">
    <property type="entry name" value="Peptidase_M1"/>
    <property type="match status" value="1"/>
</dbReference>
<dbReference type="InterPro" id="IPR027268">
    <property type="entry name" value="Peptidase_M4/M1_CTD_sf"/>
</dbReference>
<evidence type="ECO:0000256" key="1">
    <source>
        <dbReference type="ARBA" id="ARBA00010136"/>
    </source>
</evidence>
<evidence type="ECO:0000256" key="7">
    <source>
        <dbReference type="RuleBase" id="RU364040"/>
    </source>
</evidence>
<evidence type="ECO:0000256" key="5">
    <source>
        <dbReference type="ARBA" id="ARBA00022833"/>
    </source>
</evidence>